<sequence>MSAVSTSATTITTTNNNNNSKETSNGVGGGSTQQQGKRVSHIKKHPINQSNNLLYHQTLLKKYKLHRFPSSPKPLPTPAILPDKTLPPTKIRSLNTITTLQKLIPTTQQTSNLQITSTKWHPSTKRLLGTTATGEFTLWNTQDYNLENVTQGHDGMIKATAFTKNGDWLISGDDEGVIKIWQEISNGNVAGVLGGLDGLTLGNVRDLSFNWDDSKFVACGDDKLVKIYDFQNGTLEKVLKGHNWDVNSCDWHGEMGLLLSGSKDNMIKLWDPRSAKCVKSVLSYRSSVNKVRFQKNCCSNYKFYSLGKDSVLKSFDLRKLKVPFRSYRDPNFHTFEVDSLNGDHLTVGLKTGALQFYDTAAPSTSEQNSQFYHEIPHAHNNTINGLSWSPRGNMLVTNSTDKSIGIWSRGELNLEKPYYSNKKTPGWFHDK</sequence>
<dbReference type="Gene3D" id="2.130.10.10">
    <property type="entry name" value="YVTN repeat-like/Quinoprotein amine dehydrogenase"/>
    <property type="match status" value="3"/>
</dbReference>
<keyword evidence="3" id="KW-0507">mRNA processing</keyword>
<dbReference type="SMART" id="SM00320">
    <property type="entry name" value="WD40"/>
    <property type="match status" value="6"/>
</dbReference>
<dbReference type="InterPro" id="IPR001680">
    <property type="entry name" value="WD40_rpt"/>
</dbReference>
<comment type="caution">
    <text evidence="6">The sequence shown here is derived from an EMBL/GenBank/DDBJ whole genome shotgun (WGS) entry which is preliminary data.</text>
</comment>
<dbReference type="InterPro" id="IPR056154">
    <property type="entry name" value="Beta-prop_IFT140_1st"/>
</dbReference>
<evidence type="ECO:0000256" key="1">
    <source>
        <dbReference type="ARBA" id="ARBA00026154"/>
    </source>
</evidence>
<dbReference type="CDD" id="cd00200">
    <property type="entry name" value="WD40"/>
    <property type="match status" value="1"/>
</dbReference>
<evidence type="ECO:0000256" key="3">
    <source>
        <dbReference type="RuleBase" id="RU369034"/>
    </source>
</evidence>
<gene>
    <name evidence="6" type="ORF">HANVADRAFT_26968</name>
</gene>
<accession>A0A1B7T9R4</accession>
<dbReference type="GO" id="GO:0005847">
    <property type="term" value="C:mRNA cleavage and polyadenylation specificity factor complex"/>
    <property type="evidence" value="ECO:0007669"/>
    <property type="project" value="TreeGrafter"/>
</dbReference>
<dbReference type="PANTHER" id="PTHR22836">
    <property type="entry name" value="WD40 REPEAT PROTEIN"/>
    <property type="match status" value="1"/>
</dbReference>
<comment type="subcellular location">
    <subcellularLocation>
        <location evidence="3">Nucleus</location>
    </subcellularLocation>
</comment>
<dbReference type="GO" id="GO:0031124">
    <property type="term" value="P:mRNA 3'-end processing"/>
    <property type="evidence" value="ECO:0007669"/>
    <property type="project" value="UniProtKB-UniRule"/>
</dbReference>
<feature type="domain" description="IFT140 first beta-propeller" evidence="5">
    <location>
        <begin position="103"/>
        <end position="190"/>
    </location>
</feature>
<dbReference type="EMBL" id="LXPE01000089">
    <property type="protein sequence ID" value="OBA25482.1"/>
    <property type="molecule type" value="Genomic_DNA"/>
</dbReference>
<feature type="repeat" description="WD" evidence="2">
    <location>
        <begin position="376"/>
        <end position="408"/>
    </location>
</feature>
<feature type="region of interest" description="Disordered" evidence="4">
    <location>
        <begin position="1"/>
        <end position="41"/>
    </location>
</feature>
<dbReference type="AlphaFoldDB" id="A0A1B7T9R4"/>
<comment type="function">
    <text evidence="3">Required for 3'-end cleavage and polyadenylation of pre-mRNAs.</text>
</comment>
<keyword evidence="3" id="KW-0539">Nucleus</keyword>
<dbReference type="InterPro" id="IPR045245">
    <property type="entry name" value="Pfs2-like"/>
</dbReference>
<dbReference type="InterPro" id="IPR036322">
    <property type="entry name" value="WD40_repeat_dom_sf"/>
</dbReference>
<dbReference type="PROSITE" id="PS50294">
    <property type="entry name" value="WD_REPEATS_REGION"/>
    <property type="match status" value="3"/>
</dbReference>
<feature type="compositionally biased region" description="Low complexity" evidence="4">
    <location>
        <begin position="1"/>
        <end position="25"/>
    </location>
</feature>
<feature type="repeat" description="WD" evidence="2">
    <location>
        <begin position="150"/>
        <end position="182"/>
    </location>
</feature>
<reference evidence="7" key="1">
    <citation type="journal article" date="2016" name="Proc. Natl. Acad. Sci. U.S.A.">
        <title>Comparative genomics of biotechnologically important yeasts.</title>
        <authorList>
            <person name="Riley R."/>
            <person name="Haridas S."/>
            <person name="Wolfe K.H."/>
            <person name="Lopes M.R."/>
            <person name="Hittinger C.T."/>
            <person name="Goeker M."/>
            <person name="Salamov A.A."/>
            <person name="Wisecaver J.H."/>
            <person name="Long T.M."/>
            <person name="Calvey C.H."/>
            <person name="Aerts A.L."/>
            <person name="Barry K.W."/>
            <person name="Choi C."/>
            <person name="Clum A."/>
            <person name="Coughlan A.Y."/>
            <person name="Deshpande S."/>
            <person name="Douglass A.P."/>
            <person name="Hanson S.J."/>
            <person name="Klenk H.-P."/>
            <person name="LaButti K.M."/>
            <person name="Lapidus A."/>
            <person name="Lindquist E.A."/>
            <person name="Lipzen A.M."/>
            <person name="Meier-Kolthoff J.P."/>
            <person name="Ohm R.A."/>
            <person name="Otillar R.P."/>
            <person name="Pangilinan J.L."/>
            <person name="Peng Y."/>
            <person name="Rokas A."/>
            <person name="Rosa C.A."/>
            <person name="Scheuner C."/>
            <person name="Sibirny A.A."/>
            <person name="Slot J.C."/>
            <person name="Stielow J.B."/>
            <person name="Sun H."/>
            <person name="Kurtzman C.P."/>
            <person name="Blackwell M."/>
            <person name="Grigoriev I.V."/>
            <person name="Jeffries T.W."/>
        </authorList>
    </citation>
    <scope>NUCLEOTIDE SEQUENCE [LARGE SCALE GENOMIC DNA]</scope>
    <source>
        <strain evidence="7">NRRL Y-1626</strain>
    </source>
</reference>
<dbReference type="Pfam" id="PF00400">
    <property type="entry name" value="WD40"/>
    <property type="match status" value="3"/>
</dbReference>
<dbReference type="PROSITE" id="PS50082">
    <property type="entry name" value="WD_REPEATS_2"/>
    <property type="match status" value="3"/>
</dbReference>
<dbReference type="OrthoDB" id="16717at2759"/>
<keyword evidence="2" id="KW-0853">WD repeat</keyword>
<evidence type="ECO:0000256" key="2">
    <source>
        <dbReference type="PROSITE-ProRule" id="PRU00221"/>
    </source>
</evidence>
<name>A0A1B7T9R4_9ASCO</name>
<evidence type="ECO:0000313" key="6">
    <source>
        <dbReference type="EMBL" id="OBA25482.1"/>
    </source>
</evidence>
<organism evidence="6 7">
    <name type="scientific">Hanseniaspora valbyensis NRRL Y-1626</name>
    <dbReference type="NCBI Taxonomy" id="766949"/>
    <lineage>
        <taxon>Eukaryota</taxon>
        <taxon>Fungi</taxon>
        <taxon>Dikarya</taxon>
        <taxon>Ascomycota</taxon>
        <taxon>Saccharomycotina</taxon>
        <taxon>Saccharomycetes</taxon>
        <taxon>Saccharomycodales</taxon>
        <taxon>Saccharomycodaceae</taxon>
        <taxon>Hanseniaspora</taxon>
    </lineage>
</organism>
<proteinExistence type="predicted"/>
<dbReference type="Proteomes" id="UP000092321">
    <property type="component" value="Unassembled WGS sequence"/>
</dbReference>
<evidence type="ECO:0000259" key="5">
    <source>
        <dbReference type="Pfam" id="PF23383"/>
    </source>
</evidence>
<dbReference type="SUPFAM" id="SSF50978">
    <property type="entry name" value="WD40 repeat-like"/>
    <property type="match status" value="1"/>
</dbReference>
<dbReference type="PANTHER" id="PTHR22836:SF0">
    <property type="entry name" value="PRE-MRNA 3' END PROCESSING PROTEIN WDR33"/>
    <property type="match status" value="1"/>
</dbReference>
<keyword evidence="7" id="KW-1185">Reference proteome</keyword>
<protein>
    <recommendedName>
        <fullName evidence="1 3">Polyadenylation factor subunit 2</fullName>
    </recommendedName>
</protein>
<dbReference type="InterPro" id="IPR015943">
    <property type="entry name" value="WD40/YVTN_repeat-like_dom_sf"/>
</dbReference>
<evidence type="ECO:0000256" key="4">
    <source>
        <dbReference type="SAM" id="MobiDB-lite"/>
    </source>
</evidence>
<evidence type="ECO:0000313" key="7">
    <source>
        <dbReference type="Proteomes" id="UP000092321"/>
    </source>
</evidence>
<feature type="repeat" description="WD" evidence="2">
    <location>
        <begin position="239"/>
        <end position="280"/>
    </location>
</feature>
<dbReference type="Pfam" id="PF23383">
    <property type="entry name" value="Beta-prop_IFT140_1st"/>
    <property type="match status" value="1"/>
</dbReference>